<reference evidence="1" key="1">
    <citation type="submission" date="2022-02" db="EMBL/GenBank/DDBJ databases">
        <title>Plant Genome Project.</title>
        <authorList>
            <person name="Zhang R.-G."/>
        </authorList>
    </citation>
    <scope>NUCLEOTIDE SEQUENCE</scope>
    <source>
        <strain evidence="1">AT1</strain>
    </source>
</reference>
<sequence>MATQMLVFRFSVASPILPLASAPHLASLAGRTKSLAHSDESDPFASRYSSESDPFASSSSNPNQFIRRFKSRLLRVRVTPASFYDKFALSSSLLRIQRVQAFPASFSGWVDDRLLASRERPFEAVRSELWLVLRT</sequence>
<dbReference type="Proteomes" id="UP001062846">
    <property type="component" value="Chromosome 1"/>
</dbReference>
<organism evidence="1 2">
    <name type="scientific">Rhododendron molle</name>
    <name type="common">Chinese azalea</name>
    <name type="synonym">Azalea mollis</name>
    <dbReference type="NCBI Taxonomy" id="49168"/>
    <lineage>
        <taxon>Eukaryota</taxon>
        <taxon>Viridiplantae</taxon>
        <taxon>Streptophyta</taxon>
        <taxon>Embryophyta</taxon>
        <taxon>Tracheophyta</taxon>
        <taxon>Spermatophyta</taxon>
        <taxon>Magnoliopsida</taxon>
        <taxon>eudicotyledons</taxon>
        <taxon>Gunneridae</taxon>
        <taxon>Pentapetalae</taxon>
        <taxon>asterids</taxon>
        <taxon>Ericales</taxon>
        <taxon>Ericaceae</taxon>
        <taxon>Ericoideae</taxon>
        <taxon>Rhodoreae</taxon>
        <taxon>Rhododendron</taxon>
    </lineage>
</organism>
<evidence type="ECO:0000313" key="2">
    <source>
        <dbReference type="Proteomes" id="UP001062846"/>
    </source>
</evidence>
<name>A0ACC0Q0G6_RHOML</name>
<protein>
    <submittedName>
        <fullName evidence="1">Uncharacterized protein</fullName>
    </submittedName>
</protein>
<evidence type="ECO:0000313" key="1">
    <source>
        <dbReference type="EMBL" id="KAI8571230.1"/>
    </source>
</evidence>
<accession>A0ACC0Q0G6</accession>
<proteinExistence type="predicted"/>
<dbReference type="EMBL" id="CM046388">
    <property type="protein sequence ID" value="KAI8571230.1"/>
    <property type="molecule type" value="Genomic_DNA"/>
</dbReference>
<keyword evidence="2" id="KW-1185">Reference proteome</keyword>
<comment type="caution">
    <text evidence="1">The sequence shown here is derived from an EMBL/GenBank/DDBJ whole genome shotgun (WGS) entry which is preliminary data.</text>
</comment>
<gene>
    <name evidence="1" type="ORF">RHMOL_Rhmol01G0103000</name>
</gene>